<gene>
    <name evidence="1" type="ORF">PGIGA_G00088970</name>
</gene>
<organism evidence="1 2">
    <name type="scientific">Pangasianodon gigas</name>
    <name type="common">Mekong giant catfish</name>
    <name type="synonym">Pangasius gigas</name>
    <dbReference type="NCBI Taxonomy" id="30993"/>
    <lineage>
        <taxon>Eukaryota</taxon>
        <taxon>Metazoa</taxon>
        <taxon>Chordata</taxon>
        <taxon>Craniata</taxon>
        <taxon>Vertebrata</taxon>
        <taxon>Euteleostomi</taxon>
        <taxon>Actinopterygii</taxon>
        <taxon>Neopterygii</taxon>
        <taxon>Teleostei</taxon>
        <taxon>Ostariophysi</taxon>
        <taxon>Siluriformes</taxon>
        <taxon>Pangasiidae</taxon>
        <taxon>Pangasianodon</taxon>
    </lineage>
</organism>
<proteinExistence type="predicted"/>
<accession>A0ACC5XDQ4</accession>
<comment type="caution">
    <text evidence="1">The sequence shown here is derived from an EMBL/GenBank/DDBJ whole genome shotgun (WGS) entry which is preliminary data.</text>
</comment>
<reference evidence="1 2" key="1">
    <citation type="journal article" date="2022" name="bioRxiv">
        <title>An ancient truncated duplication of the anti-Mullerian hormone receptor type 2 gene is a potential conserved master sex determinant in the Pangasiidae catfish family.</title>
        <authorList>
            <person name="Wen M."/>
            <person name="Pan Q."/>
            <person name="Jouanno E."/>
            <person name="Montfort J."/>
            <person name="Zahm M."/>
            <person name="Cabau C."/>
            <person name="Klopp C."/>
            <person name="Iampietro C."/>
            <person name="Roques C."/>
            <person name="Bouchez O."/>
            <person name="Castinel A."/>
            <person name="Donnadieu C."/>
            <person name="Parrinello H."/>
            <person name="Poncet C."/>
            <person name="Belmonte E."/>
            <person name="Gautier V."/>
            <person name="Avarre J.-C."/>
            <person name="Dugue R."/>
            <person name="Gustiano R."/>
            <person name="Ha T.T.T."/>
            <person name="Campet M."/>
            <person name="Sriphairoj K."/>
            <person name="Ribolli J."/>
            <person name="de Almeida F.L."/>
            <person name="Desvignes T."/>
            <person name="Postlethwait J.H."/>
            <person name="Bucao C.F."/>
            <person name="Robinson-Rechavi M."/>
            <person name="Bobe J."/>
            <person name="Herpin A."/>
            <person name="Guiguen Y."/>
        </authorList>
    </citation>
    <scope>NUCLEOTIDE SEQUENCE [LARGE SCALE GENOMIC DNA]</scope>
    <source>
        <strain evidence="1">YG-Dec2019</strain>
    </source>
</reference>
<evidence type="ECO:0000313" key="1">
    <source>
        <dbReference type="EMBL" id="MCI4388695.1"/>
    </source>
</evidence>
<dbReference type="EMBL" id="CM040471">
    <property type="protein sequence ID" value="MCI4388695.1"/>
    <property type="molecule type" value="Genomic_DNA"/>
</dbReference>
<protein>
    <submittedName>
        <fullName evidence="1">Uncharacterized protein</fullName>
    </submittedName>
</protein>
<name>A0ACC5XDQ4_PANGG</name>
<dbReference type="Proteomes" id="UP000829447">
    <property type="component" value="Linkage Group LG18"/>
</dbReference>
<evidence type="ECO:0000313" key="2">
    <source>
        <dbReference type="Proteomes" id="UP000829447"/>
    </source>
</evidence>
<keyword evidence="2" id="KW-1185">Reference proteome</keyword>
<sequence length="3059" mass="349688">MLPRRLLSAVTRVRKLHSRSAMFSRLTQGVTSVLQELSGEEHRHDDADPQDGLVPRLLSGPDASSDISGPSEEILDQLAQTEQLVVQLKELIREKDIQLANAEKLLKEEKEQGDAKFTKLKLQAKAKMAALNKQIAELKGQEGLNTSQSSESSFTLPSGLEEEVHKLKEKLSQEESSNQSLREQLRVAEQRIKEKEEEHAEQVRVLQAVVKDKDVRFQEQIQKHEEELLQLNTQASHDAELQQALRDSQRRIEELEESMRSRSEVLEMLQQELNSADQQKQILTAQFRQMEQELAEAHKLREQEKQQIAMHAEEQLQALRRSLEALEKEKEQSIMTLEAELSQRTSELDNVKASLDESVSKGKEADASIEAELTTLRANLEASERQREEVTKKLEVEVERRVAELHLLQEKLDAVEREREEASQSEREELTRLQMELTSLRERLDAGKEEQEAGVQAKQALEKLWKGLHSLSSEGSEVETAVPEDPAQVLTVLEARLDNLREEHQEREVRMSQISVTIETLQGQLDKSTAEGEEAVARIQQLEHQLAKRQVTDEPLGDQVTDLSVRDLDKAEDESAAGHSSEKISALEQQLVEQEKELAALRERLAFTELQNLKISQEGNSDSQNTENIPGVPDSSGVLPALEDVSEEDTTLIAVDSETSAMSTSVVSSSADNESSPEMTGPQPESPVELKGASSDEMVTSTDSEVAHSSWTLLEAINQDAGQEWPQQIQDLNALHLSTQSWEETSEEQVTSTCSMVKVESSSMVIQETVQIQISQQEANLLNTDSSPSQAFAQILAEELQKRYSELLSELQQMKDSAADSKEKIHLLEEELKSLTVVKDEVEARGLRYERDLIEARAEIQREAEQKTSEKDSQKKVLEEQLESLQKEAHSKDQKIQSLQADLDEIQQKLTEKEAQARMLGAQLEGRELVSSELEEKVIAMEARIEQFSEEAERAKAALLGKTTEVDDLQQSLSLKEQEMMELSDSITAKLLQAGEEKFAISSEVKILKEQMMELEKTWHDQQKVKASKTADENEDLVALRKENENLIAQIATMKTDGEQLKRKLQAALVQRKELMKKIAGFEKEAEGCKEKVNLERDVTSEEREREQELQNLEAQLQETRQVLNSKEEALKVLEQKTLSQDQALAEAHVEIQRLIEEAKALSENEQIIHQVQEDNARLQSQVANMESDIDALQKKLQEAVDSRKETLRKAKEKDRHHREQLRQQKEEYSGLLERFEAKDEEKAKLIKRVKELESLVESREPIDKEKPVIVEEVSETATENVEKPGSGDWVQEDWVDFTTSDTEISQQEPPAEQPPQATSGNHESVINSLQDKVKSEQAARVDLEIQLQESHASLSLKETELLELSKELETLRTKEKQIDSLSEELDALRKKCEQAEAHAEMLKAEVEEAAIVVKTSISDAESPVVALQAEVEEFKQFLKSKNDEINDLSRQLSEQSFLLQKMQETVLEKDQLIASLQEGLKAEQERRQKLEAEIPQKQEEEKDNNAKLQQLQRKFQAALVSRKEVLKENQTLKEELTSAEELRSELLAKITNIEANLSNLSTEKDKLIEEVDRTLLENQSLGATCESLKLAMDGLLNEKEMYKRQVESAREEAEQSSRQWEEKVQGMKEEYETLLKSYENVSDEAERVRRVLEAARQERQESVAKARVYESAKQEAEKVAEEAQKEVDAVKEKMRKFAKTKHQKIMELEEENEKLREQIERKGTKEQDTNLEQELEEVKNEFDALKANFDSLEAERNSLEQETEKLKQQLAQEMDKKNSVILDVGSSEEVKEHVVAQHLSPVLTENQEDLALGSISRESNLFEQEVVTKIERTESQHIETDKQLKEKEAALEVAEGKLKELQAALEDEKRTRVEQETLLNAELSSLRQHLQESVEQEEKLKEECSKRETQLQVTHTRLEDMMGTSVDQESLLNAELSSLKQYLQESAEREQRLKEECSKKENQLQELRTSLEVEKDDLEERLMNQLAQVNGSIAGYQQEASESRDRLADLQRELEKVQREQAELEAMLAAERDRAARLEEDKRQAQRERAEAEAETGKQRELEQKLKSAQRVKEGSQSRARQLEELLREKQLEVRQMQKDCIQYQERISVLDREVKALLLGRDEVSNELEAAHQEMAKIKEERSRLESELSTYKGKLDMAQGEVSQALAEKVASEQLLRRREAELKSEAERTLDEVRYRLGAELKQMELRLEQAYRDREREEEATLVAKNIADAAQKYAQETQARLDESLARLAAFSRSMSSLQDDRDRVLDEAKQWESRFHSALQGKEAELREAESRAKDLSEQLQKETTQKEQLQSSLERLQKAEERWQLELSEAEKKHSESLTALEKEREELQQKLTQTESSLAQAQSQLTSLEAEAEGLRHRAKALEEAVDKLQSEANQARAELKERETEERRLCLNLEQLETDLRASKTLTDTLQAELAEKQKREMELLGEKEHAVTQAVEEARKEADSRAEKAERQLEERRTVVRDLEERLRKTEEDASQSKARLDTFTKAMGSLQDDRDRVLSQYKQLEERHLQVMMEKDGLIQEAATENNGLKEELRALLAQRDDLNAENAKLDAQLHGYRDELKEVLSMKDSQHKKLLSVHLERISALEKEREEFKAKMEVLEKEALVKRGPAVEHEILIQSGQVEAVRHDAPGAELEKLREQLQAARKKITTLEETLASEKEAYKAHSKELKELRWEGGILRTETETAEERVAELARDLMEMEQKLLAEKEAAAQLRAQNQAFGQAMASLQDSRDEAISEVKELRLRMEESHRLGHSSAPPSSPTGEVWSLKNALSALQNDRERMLEQLQMQRSELDRLGSGELARLTKILEEERKKTEETEKRMTVLLQERDTQLERDGQELEMLKLERSDLQAQAESLRKQTLAALSERDQQIRQLGAMLEEARSSEPKLLQEHTHRQGRIAEDSAPGGPLGHSEDYKAECVLLQKRLDEEMELRLSVQERLSAAQDHLKRYTQDEWHSGPRDVHSETAVLIEPPEGAVTRSRSGGPGLVRMLRGAFCSRQRTPLLVSLYLLTIHAVLLLCLGGYL</sequence>